<dbReference type="HOGENOM" id="CLU_033863_21_2_6"/>
<evidence type="ECO:0000313" key="9">
    <source>
        <dbReference type="Proteomes" id="UP000001062"/>
    </source>
</evidence>
<keyword evidence="3 6" id="KW-0812">Transmembrane</keyword>
<feature type="transmembrane region" description="Helical" evidence="6">
    <location>
        <begin position="235"/>
        <end position="255"/>
    </location>
</feature>
<feature type="transmembrane region" description="Helical" evidence="6">
    <location>
        <begin position="92"/>
        <end position="112"/>
    </location>
</feature>
<keyword evidence="4 6" id="KW-1133">Transmembrane helix</keyword>
<evidence type="ECO:0000256" key="4">
    <source>
        <dbReference type="ARBA" id="ARBA00022989"/>
    </source>
</evidence>
<dbReference type="PANTHER" id="PTHR42920">
    <property type="entry name" value="OS03G0707200 PROTEIN-RELATED"/>
    <property type="match status" value="1"/>
</dbReference>
<feature type="transmembrane region" description="Helical" evidence="6">
    <location>
        <begin position="7"/>
        <end position="26"/>
    </location>
</feature>
<feature type="domain" description="EamA" evidence="7">
    <location>
        <begin position="5"/>
        <end position="135"/>
    </location>
</feature>
<dbReference type="InterPro" id="IPR037185">
    <property type="entry name" value="EmrE-like"/>
</dbReference>
<evidence type="ECO:0000256" key="5">
    <source>
        <dbReference type="ARBA" id="ARBA00023136"/>
    </source>
</evidence>
<dbReference type="EMBL" id="CP002583">
    <property type="protein sequence ID" value="ADZ92228.1"/>
    <property type="molecule type" value="Genomic_DNA"/>
</dbReference>
<evidence type="ECO:0000256" key="2">
    <source>
        <dbReference type="ARBA" id="ARBA00022475"/>
    </source>
</evidence>
<dbReference type="RefSeq" id="WP_013662131.1">
    <property type="nucleotide sequence ID" value="NC_015276.1"/>
</dbReference>
<feature type="transmembrane region" description="Helical" evidence="6">
    <location>
        <begin position="119"/>
        <end position="136"/>
    </location>
</feature>
<dbReference type="eggNOG" id="COG0697">
    <property type="taxonomic scope" value="Bacteria"/>
</dbReference>
<feature type="transmembrane region" description="Helical" evidence="6">
    <location>
        <begin position="65"/>
        <end position="86"/>
    </location>
</feature>
<gene>
    <name evidence="8" type="ordered locus">Marme_3007</name>
</gene>
<dbReference type="GO" id="GO:0005886">
    <property type="term" value="C:plasma membrane"/>
    <property type="evidence" value="ECO:0007669"/>
    <property type="project" value="UniProtKB-SubCell"/>
</dbReference>
<dbReference type="InterPro" id="IPR000620">
    <property type="entry name" value="EamA_dom"/>
</dbReference>
<feature type="transmembrane region" description="Helical" evidence="6">
    <location>
        <begin position="32"/>
        <end position="53"/>
    </location>
</feature>
<evidence type="ECO:0000313" key="8">
    <source>
        <dbReference type="EMBL" id="ADZ92228.1"/>
    </source>
</evidence>
<feature type="domain" description="EamA" evidence="7">
    <location>
        <begin position="144"/>
        <end position="276"/>
    </location>
</feature>
<dbReference type="PATRIC" id="fig|717774.3.peg.3097"/>
<proteinExistence type="predicted"/>
<feature type="transmembrane region" description="Helical" evidence="6">
    <location>
        <begin position="148"/>
        <end position="167"/>
    </location>
</feature>
<dbReference type="AlphaFoldDB" id="F2K1J8"/>
<sequence>MSISHLFLWITAAIWGFAFVAQNIGMEELGPYGFNAARFTLATLAMLPLAIIFDRKSTIDLAVSLKAGLSGGVILFIGSTLQQVGIQYTSTANAGFITAIYMLIVPLMGLFLKHRIERKVWFGIAFTVVGFYLLTVGPNLTVHKGDSLMLVGAFFWASHVLVVNHFVNRVPVITFSVIQLMVVAALSWGVALSIEEVSWSAIEVSWLPIAYTGIASSAIAYSLQMLGQKGVSPSIAALILSTEAVFAALGGWIFLSEELTARAIFACTLIFAGMIISQWPQSKKTLSVTA</sequence>
<dbReference type="Proteomes" id="UP000001062">
    <property type="component" value="Chromosome"/>
</dbReference>
<keyword evidence="5 6" id="KW-0472">Membrane</keyword>
<dbReference type="SUPFAM" id="SSF103481">
    <property type="entry name" value="Multidrug resistance efflux transporter EmrE"/>
    <property type="match status" value="2"/>
</dbReference>
<evidence type="ECO:0000256" key="1">
    <source>
        <dbReference type="ARBA" id="ARBA00004651"/>
    </source>
</evidence>
<dbReference type="KEGG" id="mme:Marme_3007"/>
<dbReference type="OrthoDB" id="9804865at2"/>
<dbReference type="Pfam" id="PF00892">
    <property type="entry name" value="EamA"/>
    <property type="match status" value="2"/>
</dbReference>
<reference evidence="8 9" key="1">
    <citation type="journal article" date="2012" name="Stand. Genomic Sci.">
        <title>Complete genome sequence of the melanogenic marine bacterium Marinomonas mediterranea type strain (MMB-1(T)).</title>
        <authorList>
            <person name="Lucas-Elio P."/>
            <person name="Goodwin L."/>
            <person name="Woyke T."/>
            <person name="Pitluck S."/>
            <person name="Nolan M."/>
            <person name="Kyrpides N.C."/>
            <person name="Detter J.C."/>
            <person name="Copeland A."/>
            <person name="Teshima H."/>
            <person name="Bruce D."/>
            <person name="Detter C."/>
            <person name="Tapia R."/>
            <person name="Han S."/>
            <person name="Land M.L."/>
            <person name="Ivanova N."/>
            <person name="Mikhailova N."/>
            <person name="Johnston A.W."/>
            <person name="Sanchez-Amat A."/>
        </authorList>
    </citation>
    <scope>NUCLEOTIDE SEQUENCE [LARGE SCALE GENOMIC DNA]</scope>
    <source>
        <strain evidence="9">ATCC 700492 / JCM 21426 / NBRC 103028 / MMB-1</strain>
    </source>
</reference>
<dbReference type="PANTHER" id="PTHR42920:SF5">
    <property type="entry name" value="EAMA DOMAIN-CONTAINING PROTEIN"/>
    <property type="match status" value="1"/>
</dbReference>
<name>F2K1J8_MARM1</name>
<evidence type="ECO:0000259" key="7">
    <source>
        <dbReference type="Pfam" id="PF00892"/>
    </source>
</evidence>
<accession>F2K1J8</accession>
<dbReference type="InterPro" id="IPR051258">
    <property type="entry name" value="Diverse_Substrate_Transporter"/>
</dbReference>
<evidence type="ECO:0000256" key="3">
    <source>
        <dbReference type="ARBA" id="ARBA00022692"/>
    </source>
</evidence>
<evidence type="ECO:0000256" key="6">
    <source>
        <dbReference type="SAM" id="Phobius"/>
    </source>
</evidence>
<feature type="transmembrane region" description="Helical" evidence="6">
    <location>
        <begin position="206"/>
        <end position="223"/>
    </location>
</feature>
<keyword evidence="9" id="KW-1185">Reference proteome</keyword>
<keyword evidence="2" id="KW-1003">Cell membrane</keyword>
<dbReference type="STRING" id="717774.Marme_3007"/>
<comment type="subcellular location">
    <subcellularLocation>
        <location evidence="1">Cell membrane</location>
        <topology evidence="1">Multi-pass membrane protein</topology>
    </subcellularLocation>
</comment>
<organism evidence="8 9">
    <name type="scientific">Marinomonas mediterranea (strain ATCC 700492 / JCM 21426 / NBRC 103028 / MMB-1)</name>
    <dbReference type="NCBI Taxonomy" id="717774"/>
    <lineage>
        <taxon>Bacteria</taxon>
        <taxon>Pseudomonadati</taxon>
        <taxon>Pseudomonadota</taxon>
        <taxon>Gammaproteobacteria</taxon>
        <taxon>Oceanospirillales</taxon>
        <taxon>Oceanospirillaceae</taxon>
        <taxon>Marinomonas</taxon>
    </lineage>
</organism>
<feature type="transmembrane region" description="Helical" evidence="6">
    <location>
        <begin position="172"/>
        <end position="194"/>
    </location>
</feature>
<feature type="transmembrane region" description="Helical" evidence="6">
    <location>
        <begin position="261"/>
        <end position="279"/>
    </location>
</feature>
<protein>
    <recommendedName>
        <fullName evidence="7">EamA domain-containing protein</fullName>
    </recommendedName>
</protein>